<dbReference type="AlphaFoldDB" id="A0A1E8FHI6"/>
<reference evidence="1 2" key="1">
    <citation type="submission" date="2016-09" db="EMBL/GenBank/DDBJ databases">
        <title>Alteromonas lipolytica, a new species isolated from sea water.</title>
        <authorList>
            <person name="Wu Y.-H."/>
            <person name="Cheng H."/>
            <person name="Xu X.-W."/>
        </authorList>
    </citation>
    <scope>NUCLEOTIDE SEQUENCE [LARGE SCALE GENOMIC DNA]</scope>
    <source>
        <strain evidence="1 2">JW12</strain>
    </source>
</reference>
<dbReference type="Proteomes" id="UP000176037">
    <property type="component" value="Unassembled WGS sequence"/>
</dbReference>
<dbReference type="RefSeq" id="WP_070175136.1">
    <property type="nucleotide sequence ID" value="NZ_BMJR01000006.1"/>
</dbReference>
<sequence length="264" mass="30059">MLLHSSALLFLYRLLLIIMFSSGLFCRADTVVIGTQNLHYFPHYDFTADNDKGLAWAILEAFEATTSHKFVYEAMPVLRLQKELAKGSIDAVYPDNPKWFNPVIENSRKVFSNPLTRALGGTIVRPKYVGGGIDEIKRLVMPLGFTPVNWQERVNNRLTHLIRVENTLSALELIALDRADAANLEYHVTMHIAAQRPWLGNFTLDPALPHDGVSFMLSTIANKSLIAEFNDFLVTHHEQIIQLHREYKIRPPENILSDLTAKFY</sequence>
<comment type="caution">
    <text evidence="1">The sequence shown here is derived from an EMBL/GenBank/DDBJ whole genome shotgun (WGS) entry which is preliminary data.</text>
</comment>
<dbReference type="STRING" id="1856405.BFC17_11500"/>
<dbReference type="OrthoDB" id="5416480at2"/>
<organism evidence="1 2">
    <name type="scientific">Alteromonas lipolytica</name>
    <dbReference type="NCBI Taxonomy" id="1856405"/>
    <lineage>
        <taxon>Bacteria</taxon>
        <taxon>Pseudomonadati</taxon>
        <taxon>Pseudomonadota</taxon>
        <taxon>Gammaproteobacteria</taxon>
        <taxon>Alteromonadales</taxon>
        <taxon>Alteromonadaceae</taxon>
        <taxon>Alteromonas/Salinimonas group</taxon>
        <taxon>Alteromonas</taxon>
    </lineage>
</organism>
<accession>A0A1E8FHI6</accession>
<dbReference type="EMBL" id="MJIC01000009">
    <property type="protein sequence ID" value="OFI35391.1"/>
    <property type="molecule type" value="Genomic_DNA"/>
</dbReference>
<dbReference type="Gene3D" id="3.40.190.10">
    <property type="entry name" value="Periplasmic binding protein-like II"/>
    <property type="match status" value="2"/>
</dbReference>
<keyword evidence="2" id="KW-1185">Reference proteome</keyword>
<dbReference type="SUPFAM" id="SSF53850">
    <property type="entry name" value="Periplasmic binding protein-like II"/>
    <property type="match status" value="1"/>
</dbReference>
<evidence type="ECO:0000313" key="1">
    <source>
        <dbReference type="EMBL" id="OFI35391.1"/>
    </source>
</evidence>
<evidence type="ECO:0008006" key="3">
    <source>
        <dbReference type="Google" id="ProtNLM"/>
    </source>
</evidence>
<protein>
    <recommendedName>
        <fullName evidence="3">Solute-binding protein family 3/N-terminal domain-containing protein</fullName>
    </recommendedName>
</protein>
<evidence type="ECO:0000313" key="2">
    <source>
        <dbReference type="Proteomes" id="UP000176037"/>
    </source>
</evidence>
<name>A0A1E8FHI6_9ALTE</name>
<gene>
    <name evidence="1" type="ORF">BFC17_11500</name>
</gene>
<proteinExistence type="predicted"/>